<comment type="caution">
    <text evidence="1">The sequence shown here is derived from an EMBL/GenBank/DDBJ whole genome shotgun (WGS) entry which is preliminary data.</text>
</comment>
<keyword evidence="2" id="KW-1185">Reference proteome</keyword>
<dbReference type="STRING" id="314278.NB231_12481"/>
<evidence type="ECO:0000313" key="2">
    <source>
        <dbReference type="Proteomes" id="UP000003374"/>
    </source>
</evidence>
<dbReference type="AlphaFoldDB" id="A4BU31"/>
<dbReference type="Proteomes" id="UP000003374">
    <property type="component" value="Unassembled WGS sequence"/>
</dbReference>
<dbReference type="EMBL" id="AAOF01000017">
    <property type="protein sequence ID" value="EAR20705.1"/>
    <property type="molecule type" value="Genomic_DNA"/>
</dbReference>
<accession>A4BU31</accession>
<protein>
    <submittedName>
        <fullName evidence="1">Transposase</fullName>
    </submittedName>
</protein>
<dbReference type="RefSeq" id="WP_005003073.1">
    <property type="nucleotide sequence ID" value="NZ_CH672427.1"/>
</dbReference>
<reference evidence="1 2" key="1">
    <citation type="submission" date="2006-02" db="EMBL/GenBank/DDBJ databases">
        <authorList>
            <person name="Waterbury J."/>
            <person name="Ferriera S."/>
            <person name="Johnson J."/>
            <person name="Kravitz S."/>
            <person name="Halpern A."/>
            <person name="Remington K."/>
            <person name="Beeson K."/>
            <person name="Tran B."/>
            <person name="Rogers Y.-H."/>
            <person name="Friedman R."/>
            <person name="Venter J.C."/>
        </authorList>
    </citation>
    <scope>NUCLEOTIDE SEQUENCE [LARGE SCALE GENOMIC DNA]</scope>
    <source>
        <strain evidence="1 2">Nb-231</strain>
    </source>
</reference>
<dbReference type="HOGENOM" id="CLU_1624777_0_0_6"/>
<dbReference type="eggNOG" id="COG5421">
    <property type="taxonomic scope" value="Bacteria"/>
</dbReference>
<organism evidence="1 2">
    <name type="scientific">Nitrococcus mobilis Nb-231</name>
    <dbReference type="NCBI Taxonomy" id="314278"/>
    <lineage>
        <taxon>Bacteria</taxon>
        <taxon>Pseudomonadati</taxon>
        <taxon>Pseudomonadota</taxon>
        <taxon>Gammaproteobacteria</taxon>
        <taxon>Chromatiales</taxon>
        <taxon>Ectothiorhodospiraceae</taxon>
        <taxon>Nitrococcus</taxon>
    </lineage>
</organism>
<proteinExistence type="predicted"/>
<name>A4BU31_9GAMM</name>
<dbReference type="PANTHER" id="PTHR34614">
    <property type="match status" value="1"/>
</dbReference>
<dbReference type="PANTHER" id="PTHR34614:SF2">
    <property type="entry name" value="TRANSPOSASE IS4-LIKE DOMAIN-CONTAINING PROTEIN"/>
    <property type="match status" value="1"/>
</dbReference>
<gene>
    <name evidence="1" type="ORF">NB231_12481</name>
</gene>
<evidence type="ECO:0000313" key="1">
    <source>
        <dbReference type="EMBL" id="EAR20705.1"/>
    </source>
</evidence>
<sequence>MARPRTQAEIESLRDPCTPGHSKRVCALRASRRYGRYLRLSKAGQPVIDATRVKAAERLDGKFVVHSNDDTLSAEDMALGYKQLQRVEEAWRALKSGLRMRPVYHWAVHRIHAHVALTVLALLLERAAELACADTWRNIRDDLKQIKLAQLSSPNGTVWQVTEPAQAAAKRLKALKIKAPAPLLDLV</sequence>